<dbReference type="PROSITE" id="PS51186">
    <property type="entry name" value="GNAT"/>
    <property type="match status" value="1"/>
</dbReference>
<dbReference type="GeneID" id="76834830"/>
<dbReference type="AlphaFoldDB" id="A0A9X9S1K7"/>
<dbReference type="KEGG" id="mou:OU421_06970"/>
<evidence type="ECO:0000259" key="4">
    <source>
        <dbReference type="PROSITE" id="PS51186"/>
    </source>
</evidence>
<organism evidence="5 6">
    <name type="scientific">Methanogenium organophilum</name>
    <dbReference type="NCBI Taxonomy" id="2199"/>
    <lineage>
        <taxon>Archaea</taxon>
        <taxon>Methanobacteriati</taxon>
        <taxon>Methanobacteriota</taxon>
        <taxon>Stenosarchaea group</taxon>
        <taxon>Methanomicrobia</taxon>
        <taxon>Methanomicrobiales</taxon>
        <taxon>Methanomicrobiaceae</taxon>
        <taxon>Methanogenium</taxon>
    </lineage>
</organism>
<dbReference type="Proteomes" id="UP001163096">
    <property type="component" value="Chromosome"/>
</dbReference>
<dbReference type="RefSeq" id="WP_268185352.1">
    <property type="nucleotide sequence ID" value="NZ_CP113361.1"/>
</dbReference>
<keyword evidence="6" id="KW-1185">Reference proteome</keyword>
<name>A0A9X9S1K7_METOG</name>
<evidence type="ECO:0000256" key="3">
    <source>
        <dbReference type="ARBA" id="ARBA00038502"/>
    </source>
</evidence>
<comment type="similarity">
    <text evidence="3">Belongs to the acetyltransferase family. RimJ subfamily.</text>
</comment>
<accession>A0A9X9S1K7</accession>
<dbReference type="EMBL" id="CP113361">
    <property type="protein sequence ID" value="WAI00179.1"/>
    <property type="molecule type" value="Genomic_DNA"/>
</dbReference>
<evidence type="ECO:0000313" key="6">
    <source>
        <dbReference type="Proteomes" id="UP001163096"/>
    </source>
</evidence>
<evidence type="ECO:0000256" key="1">
    <source>
        <dbReference type="ARBA" id="ARBA00022679"/>
    </source>
</evidence>
<gene>
    <name evidence="5" type="ORF">OU421_06970</name>
</gene>
<protein>
    <submittedName>
        <fullName evidence="5">GNAT family protein</fullName>
    </submittedName>
</protein>
<reference evidence="5" key="1">
    <citation type="submission" date="2022-11" db="EMBL/GenBank/DDBJ databases">
        <title>Complete genome sequence of Methanogenium organophilum DSM 3596.</title>
        <authorList>
            <person name="Chen S.-C."/>
            <person name="Lai S.-J."/>
            <person name="You Y.-T."/>
        </authorList>
    </citation>
    <scope>NUCLEOTIDE SEQUENCE</scope>
    <source>
        <strain evidence="5">DSM 3596</strain>
    </source>
</reference>
<evidence type="ECO:0000313" key="5">
    <source>
        <dbReference type="EMBL" id="WAI00179.1"/>
    </source>
</evidence>
<sequence length="196" mass="22203">MRTTWTSPTLTFSYIILEDLAPISEMLAKESVCHWLFFGPNTPEVTHTYFLPFIEENALALTEERMPAHFVFTIRDKATGAFIGQCALVAEDFSPGAYIVGYQIDEPYWNRGIGSEAATFLVWFAFRIAGAYRLNADTTAGNRGSVRVLEKGGFIPEGRQRKYWHIGGEYQDRLLFGLLAEEVEDELLATLDRLFT</sequence>
<dbReference type="InterPro" id="IPR051531">
    <property type="entry name" value="N-acetyltransferase"/>
</dbReference>
<keyword evidence="1" id="KW-0808">Transferase</keyword>
<keyword evidence="2" id="KW-0012">Acyltransferase</keyword>
<dbReference type="Gene3D" id="3.40.630.30">
    <property type="match status" value="1"/>
</dbReference>
<dbReference type="PANTHER" id="PTHR43792">
    <property type="entry name" value="GNAT FAMILY, PUTATIVE (AFU_ORTHOLOGUE AFUA_3G00765)-RELATED-RELATED"/>
    <property type="match status" value="1"/>
</dbReference>
<dbReference type="InterPro" id="IPR016181">
    <property type="entry name" value="Acyl_CoA_acyltransferase"/>
</dbReference>
<proteinExistence type="inferred from homology"/>
<dbReference type="SUPFAM" id="SSF55729">
    <property type="entry name" value="Acyl-CoA N-acyltransferases (Nat)"/>
    <property type="match status" value="1"/>
</dbReference>
<evidence type="ECO:0000256" key="2">
    <source>
        <dbReference type="ARBA" id="ARBA00023315"/>
    </source>
</evidence>
<dbReference type="GO" id="GO:0016747">
    <property type="term" value="F:acyltransferase activity, transferring groups other than amino-acyl groups"/>
    <property type="evidence" value="ECO:0007669"/>
    <property type="project" value="InterPro"/>
</dbReference>
<dbReference type="Pfam" id="PF13302">
    <property type="entry name" value="Acetyltransf_3"/>
    <property type="match status" value="1"/>
</dbReference>
<dbReference type="InterPro" id="IPR000182">
    <property type="entry name" value="GNAT_dom"/>
</dbReference>
<dbReference type="PANTHER" id="PTHR43792:SF8">
    <property type="entry name" value="[RIBOSOMAL PROTEIN US5]-ALANINE N-ACETYLTRANSFERASE"/>
    <property type="match status" value="1"/>
</dbReference>
<feature type="domain" description="N-acetyltransferase" evidence="4">
    <location>
        <begin position="10"/>
        <end position="177"/>
    </location>
</feature>